<keyword evidence="4" id="KW-1185">Reference proteome</keyword>
<dbReference type="Proteomes" id="UP000015104">
    <property type="component" value="Unassembled WGS sequence"/>
</dbReference>
<dbReference type="GO" id="GO:0005777">
    <property type="term" value="C:peroxisome"/>
    <property type="evidence" value="ECO:0007669"/>
    <property type="project" value="InterPro"/>
</dbReference>
<evidence type="ECO:0000313" key="4">
    <source>
        <dbReference type="Proteomes" id="UP000015104"/>
    </source>
</evidence>
<feature type="compositionally biased region" description="Polar residues" evidence="1">
    <location>
        <begin position="392"/>
        <end position="401"/>
    </location>
</feature>
<feature type="compositionally biased region" description="Low complexity" evidence="1">
    <location>
        <begin position="372"/>
        <end position="381"/>
    </location>
</feature>
<evidence type="ECO:0000259" key="2">
    <source>
        <dbReference type="Pfam" id="PF01936"/>
    </source>
</evidence>
<name>T1KGH5_TETUR</name>
<organism evidence="3 4">
    <name type="scientific">Tetranychus urticae</name>
    <name type="common">Two-spotted spider mite</name>
    <dbReference type="NCBI Taxonomy" id="32264"/>
    <lineage>
        <taxon>Eukaryota</taxon>
        <taxon>Metazoa</taxon>
        <taxon>Ecdysozoa</taxon>
        <taxon>Arthropoda</taxon>
        <taxon>Chelicerata</taxon>
        <taxon>Arachnida</taxon>
        <taxon>Acari</taxon>
        <taxon>Acariformes</taxon>
        <taxon>Trombidiformes</taxon>
        <taxon>Prostigmata</taxon>
        <taxon>Eleutherengona</taxon>
        <taxon>Raphignathae</taxon>
        <taxon>Tetranychoidea</taxon>
        <taxon>Tetranychidae</taxon>
        <taxon>Tetranychus</taxon>
    </lineage>
</organism>
<dbReference type="InterPro" id="IPR024768">
    <property type="entry name" value="Marf1"/>
</dbReference>
<evidence type="ECO:0000313" key="3">
    <source>
        <dbReference type="EnsemblMetazoa" id="tetur11g00820.1"/>
    </source>
</evidence>
<dbReference type="AlphaFoldDB" id="T1KGH5"/>
<dbReference type="PANTHER" id="PTHR14379:SF3">
    <property type="entry name" value="MEIOSIS REGULATOR AND MRNA STABILITY FACTOR 1"/>
    <property type="match status" value="1"/>
</dbReference>
<dbReference type="GO" id="GO:1905762">
    <property type="term" value="F:CCR4-NOT complex binding"/>
    <property type="evidence" value="ECO:0007669"/>
    <property type="project" value="TreeGrafter"/>
</dbReference>
<sequence>MAKPCAVFWDIQNVGIPKGQSVNSIINLIRSTIIKPHNLDEIFFFCVCDVHKLPSNVGQSLTNLDVDIVQAYNGVKDSADIKILDIMRKFVKFSGQDCSIILLSGDADYYGTLSDLKKLHNISIHLIRLANAFSPKLDQISDYTFILNDGVLKPIKSTGAPKYFISVNNYPLTMDINFVMATLNSQIAESIQSSAILFDEAICIGFPTLWNAEKAIEKFNGSRFHGMFLKVELIVDSPLTEILKCLKPNVTMKTKRYNKVKQLTFIKMINSNEADQNKIIKYCIACTKQSGSQCILSRKSYLWIVFSFKSDATKFLPKIQIIYPDAVISEPPIDLTLAYRENPYTVESCKIKVADETRSNIAASKPEKVAFSQNQSSSNASCADVKPEEANESVTLEKSTKTESSNAVSLDNCDDSDSKIFFRFNSNSIAPVLHYQLTKWSLLYNLFEKLYDLGAKNVIFDGNLYCAHFDSASAYQDALAQMGSRYLEPLQFVPLSKIPNQQEVKKKMDRYNMEFLGDILGNRECIFIKSTPGEIWIGFPNELICVNSAILVLRLASLKYPNDLSTHKPSIELLESVDFEDLVGDAYDLAFLSSQLESSRSIQMPQIMEKISLHRRTRKQEGNETVFSINVKGNFRNLKDWVKLSLGQIVKIFVKLSKVIPVAATASYDEVNLMFDSWYEAFAAHHFINHLTSTEVPYFTEFNGASEVQQQQLAFPSIFKYYIINDKRKVLEKIVENKSLGDRQLEMNLAQMDCQVCGESEDKILVAVGDLEKGKKAKAKIDQIKFKMLYEKDDDDYEVGVTMQSGHISSTELVNMTVNKYMDLKKSLINNTHSISDVVPLDHFNYSYRKAVGMAISEYCKLNKSDLQNSSHNLIHLESIRVFRAGSRSDVHMLFAKVIPIAGIASMTQVDFVFNSWVEAATACHFINNLRYDEVCCLQPRMKASLVEKSDAWFTTREFYIINDQRKVLEKIIQTKNGFNETDATSTMVNPVQDSKPWLKIGYTVYIEFEDKIWVEVEDLVKGHIPKVRMGNLQFKLLHENDEHDLTIGGVVEERINYMDQIPLCVALMVCKRISSGEQIKSEKPSATNGYIHPYVPLGYFNYCHREAVGIKPKKYCNSDSQNITSNFFE</sequence>
<proteinExistence type="predicted"/>
<feature type="domain" description="NYN" evidence="2">
    <location>
        <begin position="6"/>
        <end position="137"/>
    </location>
</feature>
<evidence type="ECO:0000256" key="1">
    <source>
        <dbReference type="SAM" id="MobiDB-lite"/>
    </source>
</evidence>
<dbReference type="Gene3D" id="3.40.50.1010">
    <property type="entry name" value="5'-nuclease"/>
    <property type="match status" value="1"/>
</dbReference>
<dbReference type="HOGENOM" id="CLU_009071_0_0_1"/>
<dbReference type="Pfam" id="PF01936">
    <property type="entry name" value="NYN"/>
    <property type="match status" value="1"/>
</dbReference>
<accession>T1KGH5</accession>
<dbReference type="EMBL" id="CAEY01000066">
    <property type="status" value="NOT_ANNOTATED_CDS"/>
    <property type="molecule type" value="Genomic_DNA"/>
</dbReference>
<dbReference type="PANTHER" id="PTHR14379">
    <property type="entry name" value="LIMKAIN B LKAP"/>
    <property type="match status" value="1"/>
</dbReference>
<reference evidence="4" key="1">
    <citation type="submission" date="2011-08" db="EMBL/GenBank/DDBJ databases">
        <authorList>
            <person name="Rombauts S."/>
        </authorList>
    </citation>
    <scope>NUCLEOTIDE SEQUENCE</scope>
    <source>
        <strain evidence="4">London</strain>
    </source>
</reference>
<dbReference type="EnsemblMetazoa" id="tetur11g00820.1">
    <property type="protein sequence ID" value="tetur11g00820.1"/>
    <property type="gene ID" value="tetur11g00820"/>
</dbReference>
<dbReference type="GO" id="GO:0010468">
    <property type="term" value="P:regulation of gene expression"/>
    <property type="evidence" value="ECO:0007669"/>
    <property type="project" value="InterPro"/>
</dbReference>
<reference evidence="3" key="2">
    <citation type="submission" date="2015-06" db="UniProtKB">
        <authorList>
            <consortium name="EnsemblMetazoa"/>
        </authorList>
    </citation>
    <scope>IDENTIFICATION</scope>
</reference>
<protein>
    <recommendedName>
        <fullName evidence="2">NYN domain-containing protein</fullName>
    </recommendedName>
</protein>
<dbReference type="eggNOG" id="ENOG502QUYZ">
    <property type="taxonomic scope" value="Eukaryota"/>
</dbReference>
<feature type="region of interest" description="Disordered" evidence="1">
    <location>
        <begin position="372"/>
        <end position="401"/>
    </location>
</feature>
<dbReference type="InterPro" id="IPR021139">
    <property type="entry name" value="NYN"/>
</dbReference>
<dbReference type="GO" id="GO:0004540">
    <property type="term" value="F:RNA nuclease activity"/>
    <property type="evidence" value="ECO:0007669"/>
    <property type="project" value="InterPro"/>
</dbReference>
<dbReference type="STRING" id="32264.T1KGH5"/>